<reference evidence="2" key="1">
    <citation type="submission" date="2022-11" db="EMBL/GenBank/DDBJ databases">
        <title>Parathalassolutuus dongxingensis gen. nov., sp. nov., a novel member of family Oceanospirillaceae isolated from a coastal shrimp pond in Guangxi, China.</title>
        <authorList>
            <person name="Chen H."/>
        </authorList>
    </citation>
    <scope>NUCLEOTIDE SEQUENCE</scope>
    <source>
        <strain evidence="2">G-43</strain>
    </source>
</reference>
<keyword evidence="1" id="KW-1133">Transmembrane helix</keyword>
<keyword evidence="1" id="KW-0472">Membrane</keyword>
<dbReference type="EMBL" id="JAPNOA010000028">
    <property type="protein sequence ID" value="MCY0965637.1"/>
    <property type="molecule type" value="Genomic_DNA"/>
</dbReference>
<sequence>MKWSSVPMLRLLLKLTLLLLAAVAAGALWQKYALGLDALVQTDPLPHTRELVNTDHYAEAAQYLGFFMHYDYVSANPQAQTLARQIDEVRNSWGYQLKKVGEGLLTGTSDETLGLVAGVASDLFVIGDIRDLAGEGLHLAKGEEVDEVLVALASIGVVASAAQAASSAGTVASAGAAAPAAVATTSTKTELATVKAAHKLGMLPKWLGNALLDSARAARESRSIASLAGLAGDVSTLAHTPGGLRLLKQTSNADNLSHMARFARTFGDNSVILYRLVGNSAQELTRLAALHGQQAVELAATFGQNGLRMLDQLGALRFTLIVSRTSKMAWKGNLMDLLAHLAMQVPQWLLLLLSLLGVLVWIPRRLLVRAG</sequence>
<accession>A0A9X3EDM4</accession>
<feature type="transmembrane region" description="Helical" evidence="1">
    <location>
        <begin position="345"/>
        <end position="362"/>
    </location>
</feature>
<protein>
    <submittedName>
        <fullName evidence="2">Uncharacterized protein</fullName>
    </submittedName>
</protein>
<proteinExistence type="predicted"/>
<organism evidence="2 3">
    <name type="scientific">Parathalassolituus penaei</name>
    <dbReference type="NCBI Taxonomy" id="2997323"/>
    <lineage>
        <taxon>Bacteria</taxon>
        <taxon>Pseudomonadati</taxon>
        <taxon>Pseudomonadota</taxon>
        <taxon>Gammaproteobacteria</taxon>
        <taxon>Oceanospirillales</taxon>
        <taxon>Oceanospirillaceae</taxon>
        <taxon>Parathalassolituus</taxon>
    </lineage>
</organism>
<dbReference type="AlphaFoldDB" id="A0A9X3EDM4"/>
<keyword evidence="1" id="KW-0812">Transmembrane</keyword>
<keyword evidence="3" id="KW-1185">Reference proteome</keyword>
<dbReference type="RefSeq" id="WP_283173851.1">
    <property type="nucleotide sequence ID" value="NZ_JAPNOA010000028.1"/>
</dbReference>
<evidence type="ECO:0000256" key="1">
    <source>
        <dbReference type="SAM" id="Phobius"/>
    </source>
</evidence>
<comment type="caution">
    <text evidence="2">The sequence shown here is derived from an EMBL/GenBank/DDBJ whole genome shotgun (WGS) entry which is preliminary data.</text>
</comment>
<evidence type="ECO:0000313" key="2">
    <source>
        <dbReference type="EMBL" id="MCY0965637.1"/>
    </source>
</evidence>
<dbReference type="Proteomes" id="UP001150830">
    <property type="component" value="Unassembled WGS sequence"/>
</dbReference>
<evidence type="ECO:0000313" key="3">
    <source>
        <dbReference type="Proteomes" id="UP001150830"/>
    </source>
</evidence>
<name>A0A9X3EDM4_9GAMM</name>
<gene>
    <name evidence="2" type="ORF">OUO13_10595</name>
</gene>